<dbReference type="GO" id="GO:0003886">
    <property type="term" value="F:DNA (cytosine-5-)-methyltransferase activity"/>
    <property type="evidence" value="ECO:0007669"/>
    <property type="project" value="UniProtKB-EC"/>
</dbReference>
<comment type="similarity">
    <text evidence="6 7">Belongs to the class I-like SAM-binding methyltransferase superfamily. C5-methyltransferase family.</text>
</comment>
<dbReference type="InterPro" id="IPR001525">
    <property type="entry name" value="C5_MeTfrase"/>
</dbReference>
<sequence>MERAEFNDGIFRDAVTEELPGDHAPYSGAPNGGVKSAISLFSGGGGLDIGIEGAGFRTLACIEKDANACETLEYNQSRYFGHAKVINASVTDVDVKALMRQLGLRKGELDLLFGGPPCQTFSQIGKKDGLGDERGRLLFAMVDYAKALMPKAIIIENVKGLKSARGVDGTPGGVVLDLTKQLEKLGYTVSSKILDSSLFGVAQKRQRLFIVAIKREFGTFEFPAPTVDKQHVTTVGDVLNALPSHVRKGMEPLHENHIDVTPDGDIRRISYVAEGLHLAKMADAPPEIKGKLGPKDTTKFLRLSRTKASNTLRCGEIFFHPLEDRYLTPREYMRIHGFPDDYVLRGPIRGRSGTVKNLDQHRLVANSVPPAVGRAVGLAVLSQITR</sequence>
<gene>
    <name evidence="9" type="ORF">FOB41_15040</name>
</gene>
<evidence type="ECO:0000256" key="4">
    <source>
        <dbReference type="ARBA" id="ARBA00022747"/>
    </source>
</evidence>
<dbReference type="Gene3D" id="3.40.50.150">
    <property type="entry name" value="Vaccinia Virus protein VP39"/>
    <property type="match status" value="1"/>
</dbReference>
<dbReference type="PANTHER" id="PTHR10629">
    <property type="entry name" value="CYTOSINE-SPECIFIC METHYLTRANSFERASE"/>
    <property type="match status" value="1"/>
</dbReference>
<evidence type="ECO:0000256" key="2">
    <source>
        <dbReference type="ARBA" id="ARBA00022679"/>
    </source>
</evidence>
<feature type="active site" evidence="6">
    <location>
        <position position="118"/>
    </location>
</feature>
<keyword evidence="1 6" id="KW-0489">Methyltransferase</keyword>
<accession>A0A6H0ZRF8</accession>
<dbReference type="REBASE" id="398118">
    <property type="entry name" value="M.Rpu633ORF15040P"/>
</dbReference>
<evidence type="ECO:0000256" key="3">
    <source>
        <dbReference type="ARBA" id="ARBA00022691"/>
    </source>
</evidence>
<dbReference type="InterPro" id="IPR018117">
    <property type="entry name" value="C5_DNA_meth_AS"/>
</dbReference>
<organism evidence="9 10">
    <name type="scientific">Agrobacterium pusense</name>
    <dbReference type="NCBI Taxonomy" id="648995"/>
    <lineage>
        <taxon>Bacteria</taxon>
        <taxon>Pseudomonadati</taxon>
        <taxon>Pseudomonadota</taxon>
        <taxon>Alphaproteobacteria</taxon>
        <taxon>Hyphomicrobiales</taxon>
        <taxon>Rhizobiaceae</taxon>
        <taxon>Rhizobium/Agrobacterium group</taxon>
        <taxon>Agrobacterium</taxon>
    </lineage>
</organism>
<dbReference type="InterPro" id="IPR050390">
    <property type="entry name" value="C5-Methyltransferase"/>
</dbReference>
<dbReference type="PROSITE" id="PS51679">
    <property type="entry name" value="SAM_MT_C5"/>
    <property type="match status" value="1"/>
</dbReference>
<dbReference type="PANTHER" id="PTHR10629:SF52">
    <property type="entry name" value="DNA (CYTOSINE-5)-METHYLTRANSFERASE 1"/>
    <property type="match status" value="1"/>
</dbReference>
<keyword evidence="3 6" id="KW-0949">S-adenosyl-L-methionine</keyword>
<comment type="catalytic activity">
    <reaction evidence="5 8">
        <text>a 2'-deoxycytidine in DNA + S-adenosyl-L-methionine = a 5-methyl-2'-deoxycytidine in DNA + S-adenosyl-L-homocysteine + H(+)</text>
        <dbReference type="Rhea" id="RHEA:13681"/>
        <dbReference type="Rhea" id="RHEA-COMP:11369"/>
        <dbReference type="Rhea" id="RHEA-COMP:11370"/>
        <dbReference type="ChEBI" id="CHEBI:15378"/>
        <dbReference type="ChEBI" id="CHEBI:57856"/>
        <dbReference type="ChEBI" id="CHEBI:59789"/>
        <dbReference type="ChEBI" id="CHEBI:85452"/>
        <dbReference type="ChEBI" id="CHEBI:85454"/>
        <dbReference type="EC" id="2.1.1.37"/>
    </reaction>
</comment>
<evidence type="ECO:0000313" key="10">
    <source>
        <dbReference type="Proteomes" id="UP000500870"/>
    </source>
</evidence>
<dbReference type="SUPFAM" id="SSF53335">
    <property type="entry name" value="S-adenosyl-L-methionine-dependent methyltransferases"/>
    <property type="match status" value="1"/>
</dbReference>
<dbReference type="GO" id="GO:0044027">
    <property type="term" value="P:negative regulation of gene expression via chromosomal CpG island methylation"/>
    <property type="evidence" value="ECO:0007669"/>
    <property type="project" value="TreeGrafter"/>
</dbReference>
<dbReference type="EMBL" id="CP050898">
    <property type="protein sequence ID" value="QIX22370.1"/>
    <property type="molecule type" value="Genomic_DNA"/>
</dbReference>
<evidence type="ECO:0000313" key="9">
    <source>
        <dbReference type="EMBL" id="QIX22370.1"/>
    </source>
</evidence>
<dbReference type="EC" id="2.1.1.37" evidence="8"/>
<dbReference type="GO" id="GO:0009307">
    <property type="term" value="P:DNA restriction-modification system"/>
    <property type="evidence" value="ECO:0007669"/>
    <property type="project" value="UniProtKB-KW"/>
</dbReference>
<dbReference type="GO" id="GO:0003677">
    <property type="term" value="F:DNA binding"/>
    <property type="evidence" value="ECO:0007669"/>
    <property type="project" value="TreeGrafter"/>
</dbReference>
<dbReference type="InterPro" id="IPR029063">
    <property type="entry name" value="SAM-dependent_MTases_sf"/>
</dbReference>
<dbReference type="PRINTS" id="PR00105">
    <property type="entry name" value="C5METTRFRASE"/>
</dbReference>
<dbReference type="Gene3D" id="3.90.120.10">
    <property type="entry name" value="DNA Methylase, subunit A, domain 2"/>
    <property type="match status" value="1"/>
</dbReference>
<evidence type="ECO:0000256" key="8">
    <source>
        <dbReference type="RuleBase" id="RU000417"/>
    </source>
</evidence>
<evidence type="ECO:0000256" key="1">
    <source>
        <dbReference type="ARBA" id="ARBA00022603"/>
    </source>
</evidence>
<keyword evidence="2 6" id="KW-0808">Transferase</keyword>
<dbReference type="GO" id="GO:0032259">
    <property type="term" value="P:methylation"/>
    <property type="evidence" value="ECO:0007669"/>
    <property type="project" value="UniProtKB-KW"/>
</dbReference>
<dbReference type="NCBIfam" id="TIGR00675">
    <property type="entry name" value="dcm"/>
    <property type="match status" value="1"/>
</dbReference>
<proteinExistence type="inferred from homology"/>
<evidence type="ECO:0000256" key="7">
    <source>
        <dbReference type="RuleBase" id="RU000416"/>
    </source>
</evidence>
<dbReference type="PROSITE" id="PS00094">
    <property type="entry name" value="C5_MTASE_1"/>
    <property type="match status" value="1"/>
</dbReference>
<dbReference type="AlphaFoldDB" id="A0A6H0ZRF8"/>
<dbReference type="RefSeq" id="WP_177319258.1">
    <property type="nucleotide sequence ID" value="NZ_CP050898.1"/>
</dbReference>
<name>A0A6H0ZRF8_9HYPH</name>
<reference evidence="9 10" key="1">
    <citation type="submission" date="2020-04" db="EMBL/GenBank/DDBJ databases">
        <title>FDA dAtabase for Regulatory Grade micrObial Sequences (FDA-ARGOS): Supporting development and validation of Infectious Disease Dx tests.</title>
        <authorList>
            <person name="Sciortino C."/>
            <person name="Tallon L."/>
            <person name="Sadzewicz L."/>
            <person name="Vavikolanu K."/>
            <person name="Mehta A."/>
            <person name="Aluvathingal J."/>
            <person name="Nadendla S."/>
            <person name="Nandy P."/>
            <person name="Geyer C."/>
            <person name="Yan Y."/>
            <person name="Sichtig H."/>
        </authorList>
    </citation>
    <scope>NUCLEOTIDE SEQUENCE [LARGE SCALE GENOMIC DNA]</scope>
    <source>
        <strain evidence="9 10">FDAARGOS_633</strain>
    </source>
</reference>
<dbReference type="Pfam" id="PF00145">
    <property type="entry name" value="DNA_methylase"/>
    <property type="match status" value="1"/>
</dbReference>
<protein>
    <recommendedName>
        <fullName evidence="8">Cytosine-specific methyltransferase</fullName>
        <ecNumber evidence="8">2.1.1.37</ecNumber>
    </recommendedName>
</protein>
<evidence type="ECO:0000256" key="6">
    <source>
        <dbReference type="PROSITE-ProRule" id="PRU01016"/>
    </source>
</evidence>
<evidence type="ECO:0000256" key="5">
    <source>
        <dbReference type="ARBA" id="ARBA00047422"/>
    </source>
</evidence>
<keyword evidence="4" id="KW-0680">Restriction system</keyword>
<dbReference type="Proteomes" id="UP000500870">
    <property type="component" value="Chromosome 1"/>
</dbReference>